<keyword evidence="5" id="KW-1185">Reference proteome</keyword>
<name>A0A069P2R7_9BURK</name>
<evidence type="ECO:0000256" key="1">
    <source>
        <dbReference type="SAM" id="MobiDB-lite"/>
    </source>
</evidence>
<dbReference type="EMBL" id="JFHE01000011">
    <property type="protein sequence ID" value="KDR34727.1"/>
    <property type="molecule type" value="Genomic_DNA"/>
</dbReference>
<dbReference type="STRING" id="1071679.BG57_03875"/>
<evidence type="ECO:0000313" key="5">
    <source>
        <dbReference type="Proteomes" id="UP000597138"/>
    </source>
</evidence>
<accession>A0A069P2R7</accession>
<reference evidence="2" key="1">
    <citation type="journal article" date="2014" name="Int. J. Syst. Evol. Microbiol.">
        <title>Complete genome of a new Firmicutes species belonging to the dominant human colonic microbiota ('Ruminococcus bicirculans') reveals two chromosomes and a selective capacity to utilize plant glucans.</title>
        <authorList>
            <consortium name="NISC Comparative Sequencing Program"/>
            <person name="Wegmann U."/>
            <person name="Louis P."/>
            <person name="Goesmann A."/>
            <person name="Henrissat B."/>
            <person name="Duncan S.H."/>
            <person name="Flint H.J."/>
        </authorList>
    </citation>
    <scope>NUCLEOTIDE SEQUENCE</scope>
    <source>
        <strain evidence="2">CGMCC 1.11013</strain>
    </source>
</reference>
<dbReference type="OrthoDB" id="9098057at2"/>
<evidence type="ECO:0000313" key="2">
    <source>
        <dbReference type="EMBL" id="GGD63314.1"/>
    </source>
</evidence>
<dbReference type="Proteomes" id="UP000597138">
    <property type="component" value="Unassembled WGS sequence"/>
</dbReference>
<protein>
    <submittedName>
        <fullName evidence="3">Terminase</fullName>
    </submittedName>
</protein>
<reference evidence="2" key="4">
    <citation type="submission" date="2024-05" db="EMBL/GenBank/DDBJ databases">
        <authorList>
            <person name="Sun Q."/>
            <person name="Zhou Y."/>
        </authorList>
    </citation>
    <scope>NUCLEOTIDE SEQUENCE</scope>
    <source>
        <strain evidence="2">CGMCC 1.11013</strain>
    </source>
</reference>
<reference evidence="5" key="3">
    <citation type="journal article" date="2019" name="Int. J. Syst. Evol. Microbiol.">
        <title>The Global Catalogue of Microorganisms (GCM) 10K type strain sequencing project: providing services to taxonomists for standard genome sequencing and annotation.</title>
        <authorList>
            <consortium name="The Broad Institute Genomics Platform"/>
            <consortium name="The Broad Institute Genome Sequencing Center for Infectious Disease"/>
            <person name="Wu L."/>
            <person name="Ma J."/>
        </authorList>
    </citation>
    <scope>NUCLEOTIDE SEQUENCE [LARGE SCALE GENOMIC DNA]</scope>
    <source>
        <strain evidence="5">CGMCC 1.11013</strain>
    </source>
</reference>
<dbReference type="Pfam" id="PF05119">
    <property type="entry name" value="Terminase_4"/>
    <property type="match status" value="1"/>
</dbReference>
<comment type="caution">
    <text evidence="3">The sequence shown here is derived from an EMBL/GenBank/DDBJ whole genome shotgun (WGS) entry which is preliminary data.</text>
</comment>
<dbReference type="Proteomes" id="UP000027439">
    <property type="component" value="Unassembled WGS sequence"/>
</dbReference>
<proteinExistence type="predicted"/>
<gene>
    <name evidence="3" type="ORF">BG57_03875</name>
    <name evidence="2" type="ORF">GCM10010985_16760</name>
</gene>
<dbReference type="NCBIfam" id="TIGR01558">
    <property type="entry name" value="sm_term_P27"/>
    <property type="match status" value="1"/>
</dbReference>
<dbReference type="InterPro" id="IPR006448">
    <property type="entry name" value="Phage_term_ssu_P27"/>
</dbReference>
<organism evidence="3 4">
    <name type="scientific">Caballeronia grimmiae</name>
    <dbReference type="NCBI Taxonomy" id="1071679"/>
    <lineage>
        <taxon>Bacteria</taxon>
        <taxon>Pseudomonadati</taxon>
        <taxon>Pseudomonadota</taxon>
        <taxon>Betaproteobacteria</taxon>
        <taxon>Burkholderiales</taxon>
        <taxon>Burkholderiaceae</taxon>
        <taxon>Caballeronia</taxon>
    </lineage>
</organism>
<dbReference type="eggNOG" id="COG3747">
    <property type="taxonomic scope" value="Bacteria"/>
</dbReference>
<reference evidence="3 4" key="2">
    <citation type="submission" date="2014-03" db="EMBL/GenBank/DDBJ databases">
        <title>Draft Genome Sequences of Four Burkholderia Strains.</title>
        <authorList>
            <person name="Liu X.Y."/>
            <person name="Li C.X."/>
            <person name="Xu J.H."/>
        </authorList>
    </citation>
    <scope>NUCLEOTIDE SEQUENCE [LARGE SCALE GENOMIC DNA]</scope>
    <source>
        <strain evidence="3 4">R27</strain>
    </source>
</reference>
<sequence>MAGVKGRSGRRAKPTAKKELAGNPGKRALNKDEPDYGQVTNIECPAWIEGYAAEMWTRVAPSLCKHKIVQMTDVHNLEIFCEAYGRHRLASEDLRKNGLVVLSAQGAPMKNPAATIQNEAARQMATFGALLGLDPSSRQNMVGGAKKKPDNPFGALLGS</sequence>
<evidence type="ECO:0000313" key="3">
    <source>
        <dbReference type="EMBL" id="KDR34727.1"/>
    </source>
</evidence>
<dbReference type="EMBL" id="BMEG01000002">
    <property type="protein sequence ID" value="GGD63314.1"/>
    <property type="molecule type" value="Genomic_DNA"/>
</dbReference>
<evidence type="ECO:0000313" key="4">
    <source>
        <dbReference type="Proteomes" id="UP000027439"/>
    </source>
</evidence>
<feature type="region of interest" description="Disordered" evidence="1">
    <location>
        <begin position="1"/>
        <end position="35"/>
    </location>
</feature>
<dbReference type="RefSeq" id="WP_035964431.1">
    <property type="nucleotide sequence ID" value="NZ_BMEG01000002.1"/>
</dbReference>
<feature type="region of interest" description="Disordered" evidence="1">
    <location>
        <begin position="138"/>
        <end position="159"/>
    </location>
</feature>
<dbReference type="AlphaFoldDB" id="A0A069P2R7"/>